<dbReference type="EMBL" id="JAPKFM010000017">
    <property type="protein sequence ID" value="MCX2965603.1"/>
    <property type="molecule type" value="Genomic_DNA"/>
</dbReference>
<organism evidence="1 2">
    <name type="scientific">Gordonia aquimaris</name>
    <dbReference type="NCBI Taxonomy" id="2984863"/>
    <lineage>
        <taxon>Bacteria</taxon>
        <taxon>Bacillati</taxon>
        <taxon>Actinomycetota</taxon>
        <taxon>Actinomycetes</taxon>
        <taxon>Mycobacteriales</taxon>
        <taxon>Gordoniaceae</taxon>
        <taxon>Gordonia</taxon>
    </lineage>
</organism>
<dbReference type="AlphaFoldDB" id="A0A9X3D613"/>
<name>A0A9X3D613_9ACTN</name>
<protein>
    <submittedName>
        <fullName evidence="1">Uncharacterized protein</fullName>
    </submittedName>
</protein>
<accession>A0A9X3D613</accession>
<reference evidence="1" key="1">
    <citation type="submission" date="2022-10" db="EMBL/GenBank/DDBJ databases">
        <title>WGS of marine actinomycetes from Thailand.</title>
        <authorList>
            <person name="Thawai C."/>
        </authorList>
    </citation>
    <scope>NUCLEOTIDE SEQUENCE</scope>
    <source>
        <strain evidence="1">SW21</strain>
    </source>
</reference>
<dbReference type="Proteomes" id="UP001143347">
    <property type="component" value="Unassembled WGS sequence"/>
</dbReference>
<comment type="caution">
    <text evidence="1">The sequence shown here is derived from an EMBL/GenBank/DDBJ whole genome shotgun (WGS) entry which is preliminary data.</text>
</comment>
<evidence type="ECO:0000313" key="1">
    <source>
        <dbReference type="EMBL" id="MCX2965603.1"/>
    </source>
</evidence>
<keyword evidence="2" id="KW-1185">Reference proteome</keyword>
<evidence type="ECO:0000313" key="2">
    <source>
        <dbReference type="Proteomes" id="UP001143347"/>
    </source>
</evidence>
<dbReference type="RefSeq" id="WP_266062687.1">
    <property type="nucleotide sequence ID" value="NZ_JAPKFM010000017.1"/>
</dbReference>
<proteinExistence type="predicted"/>
<sequence length="113" mass="11757">MTSPDVHHISTYRAGGIHADLGFVDTDGVYHFANGRRVLANGDALDPTGTKVASNAVVLADGTLRRGDGPQDGLDAAANTANAKHSVDSRYQDAYDADTDLTPAEVFAAVDDA</sequence>
<gene>
    <name evidence="1" type="ORF">OSB52_16070</name>
</gene>